<name>A0ABU2L6S0_9ACTN</name>
<dbReference type="EMBL" id="JAVREN010000010">
    <property type="protein sequence ID" value="MDT0307215.1"/>
    <property type="molecule type" value="Genomic_DNA"/>
</dbReference>
<dbReference type="RefSeq" id="WP_311630157.1">
    <property type="nucleotide sequence ID" value="NZ_JAVREN010000010.1"/>
</dbReference>
<gene>
    <name evidence="2" type="ORF">RM780_09595</name>
</gene>
<dbReference type="Proteomes" id="UP001183388">
    <property type="component" value="Unassembled WGS sequence"/>
</dbReference>
<evidence type="ECO:0000256" key="1">
    <source>
        <dbReference type="SAM" id="MobiDB-lite"/>
    </source>
</evidence>
<feature type="region of interest" description="Disordered" evidence="1">
    <location>
        <begin position="1"/>
        <end position="23"/>
    </location>
</feature>
<protein>
    <submittedName>
        <fullName evidence="2">Uncharacterized protein</fullName>
    </submittedName>
</protein>
<sequence length="297" mass="30778">MTEGAEHPRPPAHAHTPVGAVRRRRIRRRAATVWTLPQPPATAPSASLPGWLEAAVRRIATTYTRRGDRILLLAPPEPDTRHAHTGHAPEAALPRLASAARALARQDRQAQVRTLAAATPPADSTTPEPAQESGPRLLLPPPPETGPDRSGPADRRSGRARHRPQSADRTAGVGRPVGTDGYDLVIICLPPDAAGWTASAPWSRLLSPHGTLTIVTQSGEMQGLHDGNLHLLEHMAGLGGLALLDRIALLAAPVTAASSALGPPPGAARGHTELLVLARPGAAGEPGAAAAGTGVSQ</sequence>
<organism evidence="2 3">
    <name type="scientific">Streptomyces boetiae</name>
    <dbReference type="NCBI Taxonomy" id="3075541"/>
    <lineage>
        <taxon>Bacteria</taxon>
        <taxon>Bacillati</taxon>
        <taxon>Actinomycetota</taxon>
        <taxon>Actinomycetes</taxon>
        <taxon>Kitasatosporales</taxon>
        <taxon>Streptomycetaceae</taxon>
        <taxon>Streptomyces</taxon>
    </lineage>
</organism>
<keyword evidence="3" id="KW-1185">Reference proteome</keyword>
<evidence type="ECO:0000313" key="3">
    <source>
        <dbReference type="Proteomes" id="UP001183388"/>
    </source>
</evidence>
<evidence type="ECO:0000313" key="2">
    <source>
        <dbReference type="EMBL" id="MDT0307215.1"/>
    </source>
</evidence>
<proteinExistence type="predicted"/>
<feature type="compositionally biased region" description="Low complexity" evidence="1">
    <location>
        <begin position="111"/>
        <end position="130"/>
    </location>
</feature>
<comment type="caution">
    <text evidence="2">The sequence shown here is derived from an EMBL/GenBank/DDBJ whole genome shotgun (WGS) entry which is preliminary data.</text>
</comment>
<accession>A0ABU2L6S0</accession>
<feature type="region of interest" description="Disordered" evidence="1">
    <location>
        <begin position="99"/>
        <end position="175"/>
    </location>
</feature>
<reference evidence="3" key="1">
    <citation type="submission" date="2023-07" db="EMBL/GenBank/DDBJ databases">
        <title>30 novel species of actinomycetes from the DSMZ collection.</title>
        <authorList>
            <person name="Nouioui I."/>
        </authorList>
    </citation>
    <scope>NUCLEOTIDE SEQUENCE [LARGE SCALE GENOMIC DNA]</scope>
    <source>
        <strain evidence="3">DSM 44917</strain>
    </source>
</reference>